<dbReference type="SUPFAM" id="SSF51735">
    <property type="entry name" value="NAD(P)-binding Rossmann-fold domains"/>
    <property type="match status" value="1"/>
</dbReference>
<evidence type="ECO:0000313" key="1">
    <source>
        <dbReference type="EMBL" id="MDI1488362.1"/>
    </source>
</evidence>
<proteinExistence type="predicted"/>
<name>A0AA43QM24_9LECA</name>
<gene>
    <name evidence="1" type="ORF">OHK93_007637</name>
</gene>
<sequence>MAFQDVLNSGSESFEEFVNTTAALLRDGYRSIAPPEWVPDSMKPPPPSPRFPTIISRPQGYLALCRNWVSEHRAVSAAVVAFVGTGGFIVWRRRRADRAKRRARRAKNGARTEVVILAGSPHAPLTKSMSLDLERRGFIVYIPVSSLAEEQVIQAVSRADIRALNADITSPASAEEAVDKLHKFLKTPHHATSSNQAHRLNLAAFILLPSPSYPRGAITNISSMDWSDIINTNLIAPFAMLQAFLPLLTDYRTNLLFLTPGVNSSLTPPSHAPESVVAGALEKYISTLRKEMSCLNIVDMRLGHFDMGPNPDEKKQLVVSNSYMSRAELTKSRLKERIAKGSSLRALHNDVFDAVVRGKGRNGTIFVGRGSRTYDLVGRLVPGNVVAWMMGMRQHGAAHLSATKPGEAVDGSAEWEKVQ</sequence>
<dbReference type="PANTHER" id="PTHR43313">
    <property type="entry name" value="SHORT-CHAIN DEHYDROGENASE/REDUCTASE FAMILY 9C"/>
    <property type="match status" value="1"/>
</dbReference>
<dbReference type="EMBL" id="JAPUFD010000007">
    <property type="protein sequence ID" value="MDI1488362.1"/>
    <property type="molecule type" value="Genomic_DNA"/>
</dbReference>
<comment type="caution">
    <text evidence="1">The sequence shown here is derived from an EMBL/GenBank/DDBJ whole genome shotgun (WGS) entry which is preliminary data.</text>
</comment>
<dbReference type="InterPro" id="IPR036291">
    <property type="entry name" value="NAD(P)-bd_dom_sf"/>
</dbReference>
<keyword evidence="2" id="KW-1185">Reference proteome</keyword>
<evidence type="ECO:0000313" key="2">
    <source>
        <dbReference type="Proteomes" id="UP001161017"/>
    </source>
</evidence>
<accession>A0AA43QM24</accession>
<reference evidence="1" key="1">
    <citation type="journal article" date="2023" name="Genome Biol. Evol.">
        <title>First Whole Genome Sequence and Flow Cytometry Genome Size Data for the Lichen-Forming Fungus Ramalina farinacea (Ascomycota).</title>
        <authorList>
            <person name="Llewellyn T."/>
            <person name="Mian S."/>
            <person name="Hill R."/>
            <person name="Leitch I.J."/>
            <person name="Gaya E."/>
        </authorList>
    </citation>
    <scope>NUCLEOTIDE SEQUENCE</scope>
    <source>
        <strain evidence="1">LIQ254RAFAR</strain>
    </source>
</reference>
<dbReference type="Gene3D" id="3.40.50.720">
    <property type="entry name" value="NAD(P)-binding Rossmann-like Domain"/>
    <property type="match status" value="1"/>
</dbReference>
<dbReference type="Proteomes" id="UP001161017">
    <property type="component" value="Unassembled WGS sequence"/>
</dbReference>
<dbReference type="PANTHER" id="PTHR43313:SF1">
    <property type="entry name" value="3BETA-HYDROXYSTEROID DEHYDROGENASE DHS-16"/>
    <property type="match status" value="1"/>
</dbReference>
<protein>
    <recommendedName>
        <fullName evidence="3">DUF1776-domain-containing protein</fullName>
    </recommendedName>
</protein>
<dbReference type="AlphaFoldDB" id="A0AA43QM24"/>
<dbReference type="InterPro" id="IPR013952">
    <property type="entry name" value="DUF1776_fun"/>
</dbReference>
<dbReference type="Pfam" id="PF08643">
    <property type="entry name" value="DUF1776"/>
    <property type="match status" value="1"/>
</dbReference>
<evidence type="ECO:0008006" key="3">
    <source>
        <dbReference type="Google" id="ProtNLM"/>
    </source>
</evidence>
<organism evidence="1 2">
    <name type="scientific">Ramalina farinacea</name>
    <dbReference type="NCBI Taxonomy" id="258253"/>
    <lineage>
        <taxon>Eukaryota</taxon>
        <taxon>Fungi</taxon>
        <taxon>Dikarya</taxon>
        <taxon>Ascomycota</taxon>
        <taxon>Pezizomycotina</taxon>
        <taxon>Lecanoromycetes</taxon>
        <taxon>OSLEUM clade</taxon>
        <taxon>Lecanoromycetidae</taxon>
        <taxon>Lecanorales</taxon>
        <taxon>Lecanorineae</taxon>
        <taxon>Ramalinaceae</taxon>
        <taxon>Ramalina</taxon>
    </lineage>
</organism>